<evidence type="ECO:0000256" key="5">
    <source>
        <dbReference type="ARBA" id="ARBA00022989"/>
    </source>
</evidence>
<evidence type="ECO:0000256" key="4">
    <source>
        <dbReference type="ARBA" id="ARBA00022737"/>
    </source>
</evidence>
<organism evidence="10 11">
    <name type="scientific">Ceratodon purpureus</name>
    <name type="common">Fire moss</name>
    <name type="synonym">Dicranum purpureum</name>
    <dbReference type="NCBI Taxonomy" id="3225"/>
    <lineage>
        <taxon>Eukaryota</taxon>
        <taxon>Viridiplantae</taxon>
        <taxon>Streptophyta</taxon>
        <taxon>Embryophyta</taxon>
        <taxon>Bryophyta</taxon>
        <taxon>Bryophytina</taxon>
        <taxon>Bryopsida</taxon>
        <taxon>Dicranidae</taxon>
        <taxon>Pseudoditrichales</taxon>
        <taxon>Ditrichaceae</taxon>
        <taxon>Ceratodon</taxon>
    </lineage>
</organism>
<dbReference type="PRINTS" id="PR00783">
    <property type="entry name" value="MINTRINSICP"/>
</dbReference>
<dbReference type="CDD" id="cd00333">
    <property type="entry name" value="MIP"/>
    <property type="match status" value="1"/>
</dbReference>
<dbReference type="GO" id="GO:0016020">
    <property type="term" value="C:membrane"/>
    <property type="evidence" value="ECO:0007669"/>
    <property type="project" value="InterPro"/>
</dbReference>
<feature type="transmembrane region" description="Helical" evidence="9">
    <location>
        <begin position="98"/>
        <end position="119"/>
    </location>
</feature>
<keyword evidence="3 8" id="KW-0812">Transmembrane</keyword>
<gene>
    <name evidence="10" type="ORF">KC19_3G140000</name>
</gene>
<evidence type="ECO:0000256" key="8">
    <source>
        <dbReference type="RuleBase" id="RU000477"/>
    </source>
</evidence>
<comment type="similarity">
    <text evidence="7">Belongs to the MIP/aquaporin (TC 1.A.8) family. TIP (TC 1.A.8.10) subfamily.</text>
</comment>
<name>A0A8T0IKD7_CERPU</name>
<dbReference type="Proteomes" id="UP000822688">
    <property type="component" value="Chromosome 3"/>
</dbReference>
<accession>A0A8T0IKD7</accession>
<dbReference type="EMBL" id="CM026423">
    <property type="protein sequence ID" value="KAG0583485.1"/>
    <property type="molecule type" value="Genomic_DNA"/>
</dbReference>
<evidence type="ECO:0000313" key="11">
    <source>
        <dbReference type="Proteomes" id="UP000822688"/>
    </source>
</evidence>
<dbReference type="OrthoDB" id="3222at2759"/>
<evidence type="ECO:0000256" key="2">
    <source>
        <dbReference type="ARBA" id="ARBA00022448"/>
    </source>
</evidence>
<dbReference type="AlphaFoldDB" id="A0A8T0IKD7"/>
<feature type="transmembrane region" description="Helical" evidence="9">
    <location>
        <begin position="139"/>
        <end position="159"/>
    </location>
</feature>
<dbReference type="GO" id="GO:0005737">
    <property type="term" value="C:cytoplasm"/>
    <property type="evidence" value="ECO:0007669"/>
    <property type="project" value="UniProtKB-ARBA"/>
</dbReference>
<dbReference type="GO" id="GO:0019755">
    <property type="term" value="P:one-carbon compound transport"/>
    <property type="evidence" value="ECO:0007669"/>
    <property type="project" value="UniProtKB-ARBA"/>
</dbReference>
<comment type="subcellular location">
    <subcellularLocation>
        <location evidence="1">Endomembrane system</location>
        <topology evidence="1">Multi-pass membrane protein</topology>
    </subcellularLocation>
</comment>
<dbReference type="GO" id="GO:0012505">
    <property type="term" value="C:endomembrane system"/>
    <property type="evidence" value="ECO:0007669"/>
    <property type="project" value="UniProtKB-SubCell"/>
</dbReference>
<dbReference type="FunFam" id="1.20.1080.10:FF:000017">
    <property type="entry name" value="Probable aquaporin TIP5-1"/>
    <property type="match status" value="1"/>
</dbReference>
<reference evidence="10" key="1">
    <citation type="submission" date="2020-06" db="EMBL/GenBank/DDBJ databases">
        <title>WGS assembly of Ceratodon purpureus strain R40.</title>
        <authorList>
            <person name="Carey S.B."/>
            <person name="Jenkins J."/>
            <person name="Shu S."/>
            <person name="Lovell J.T."/>
            <person name="Sreedasyam A."/>
            <person name="Maumus F."/>
            <person name="Tiley G.P."/>
            <person name="Fernandez-Pozo N."/>
            <person name="Barry K."/>
            <person name="Chen C."/>
            <person name="Wang M."/>
            <person name="Lipzen A."/>
            <person name="Daum C."/>
            <person name="Saski C.A."/>
            <person name="Payton A.C."/>
            <person name="Mcbreen J.C."/>
            <person name="Conrad R.E."/>
            <person name="Kollar L.M."/>
            <person name="Olsson S."/>
            <person name="Huttunen S."/>
            <person name="Landis J.B."/>
            <person name="Wickett N.J."/>
            <person name="Johnson M.G."/>
            <person name="Rensing S.A."/>
            <person name="Grimwood J."/>
            <person name="Schmutz J."/>
            <person name="Mcdaniel S.F."/>
        </authorList>
    </citation>
    <scope>NUCLEOTIDE SEQUENCE</scope>
    <source>
        <strain evidence="10">R40</strain>
    </source>
</reference>
<feature type="transmembrane region" description="Helical" evidence="9">
    <location>
        <begin position="21"/>
        <end position="42"/>
    </location>
</feature>
<evidence type="ECO:0000256" key="9">
    <source>
        <dbReference type="SAM" id="Phobius"/>
    </source>
</evidence>
<dbReference type="NCBIfam" id="TIGR00861">
    <property type="entry name" value="MIP"/>
    <property type="match status" value="1"/>
</dbReference>
<feature type="transmembrane region" description="Helical" evidence="9">
    <location>
        <begin position="54"/>
        <end position="77"/>
    </location>
</feature>
<sequence>MVKLAFGESNEASSPDALKGALAEFITLFLFVFIGVGSVMSYEKIHPVGDLEAGGLLIIAIAHGLAIAILVAATANISGGHVNPAVSLGLALAGKITVVRLVLYWIAQLLGAVAGAWVLKTVTTGEDVARHAIGAGMTPMSAVLMEIVLTFTLMFVVFATAVDPKKGTVGVIAPLAIGFTVLAQIFVGAPFSGASMNPGRSFGPAVVAWDFTNHWVYWLGPFVGAALAALIYDGIFISPSPPAGHESIPSDF</sequence>
<evidence type="ECO:0000256" key="6">
    <source>
        <dbReference type="ARBA" id="ARBA00023136"/>
    </source>
</evidence>
<dbReference type="Pfam" id="PF00230">
    <property type="entry name" value="MIP"/>
    <property type="match status" value="1"/>
</dbReference>
<evidence type="ECO:0000313" key="10">
    <source>
        <dbReference type="EMBL" id="KAG0583485.1"/>
    </source>
</evidence>
<feature type="transmembrane region" description="Helical" evidence="9">
    <location>
        <begin position="171"/>
        <end position="195"/>
    </location>
</feature>
<dbReference type="InterPro" id="IPR000425">
    <property type="entry name" value="MIP"/>
</dbReference>
<keyword evidence="5 9" id="KW-1133">Transmembrane helix</keyword>
<evidence type="ECO:0000256" key="7">
    <source>
        <dbReference type="ARBA" id="ARBA00038477"/>
    </source>
</evidence>
<dbReference type="InterPro" id="IPR022357">
    <property type="entry name" value="MIP_CS"/>
</dbReference>
<keyword evidence="6 9" id="KW-0472">Membrane</keyword>
<comment type="caution">
    <text evidence="10">The sequence shown here is derived from an EMBL/GenBank/DDBJ whole genome shotgun (WGS) entry which is preliminary data.</text>
</comment>
<protein>
    <submittedName>
        <fullName evidence="10">Uncharacterized protein</fullName>
    </submittedName>
</protein>
<evidence type="ECO:0000256" key="3">
    <source>
        <dbReference type="ARBA" id="ARBA00022692"/>
    </source>
</evidence>
<keyword evidence="4" id="KW-0677">Repeat</keyword>
<dbReference type="Gene3D" id="1.20.1080.10">
    <property type="entry name" value="Glycerol uptake facilitator protein"/>
    <property type="match status" value="1"/>
</dbReference>
<dbReference type="PANTHER" id="PTHR45665:SF9">
    <property type="entry name" value="AQUAPORIN-8"/>
    <property type="match status" value="1"/>
</dbReference>
<dbReference type="GO" id="GO:0015250">
    <property type="term" value="F:water channel activity"/>
    <property type="evidence" value="ECO:0007669"/>
    <property type="project" value="TreeGrafter"/>
</dbReference>
<keyword evidence="11" id="KW-1185">Reference proteome</keyword>
<dbReference type="PROSITE" id="PS00221">
    <property type="entry name" value="MIP"/>
    <property type="match status" value="1"/>
</dbReference>
<dbReference type="InterPro" id="IPR023271">
    <property type="entry name" value="Aquaporin-like"/>
</dbReference>
<dbReference type="PANTHER" id="PTHR45665">
    <property type="entry name" value="AQUAPORIN-8"/>
    <property type="match status" value="1"/>
</dbReference>
<evidence type="ECO:0000256" key="1">
    <source>
        <dbReference type="ARBA" id="ARBA00004127"/>
    </source>
</evidence>
<proteinExistence type="inferred from homology"/>
<dbReference type="SUPFAM" id="SSF81338">
    <property type="entry name" value="Aquaporin-like"/>
    <property type="match status" value="1"/>
</dbReference>
<dbReference type="InterPro" id="IPR034294">
    <property type="entry name" value="Aquaporin_transptr"/>
</dbReference>
<keyword evidence="2 8" id="KW-0813">Transport</keyword>
<feature type="transmembrane region" description="Helical" evidence="9">
    <location>
        <begin position="215"/>
        <end position="232"/>
    </location>
</feature>